<dbReference type="InterPro" id="IPR020814">
    <property type="entry name" value="Ribosomal_S6_plastid/chlpt"/>
</dbReference>
<keyword evidence="6" id="KW-0699">rRNA-binding</keyword>
<dbReference type="PANTHER" id="PTHR21011:SF1">
    <property type="entry name" value="SMALL RIBOSOMAL SUBUNIT PROTEIN BS6M"/>
    <property type="match status" value="1"/>
</dbReference>
<feature type="compositionally biased region" description="Low complexity" evidence="7">
    <location>
        <begin position="137"/>
        <end position="148"/>
    </location>
</feature>
<dbReference type="EMBL" id="NXLW01000016">
    <property type="protein sequence ID" value="RDU70838.1"/>
    <property type="molecule type" value="Genomic_DNA"/>
</dbReference>
<keyword evidence="6" id="KW-0694">RNA-binding</keyword>
<evidence type="ECO:0000313" key="9">
    <source>
        <dbReference type="Proteomes" id="UP000256424"/>
    </source>
</evidence>
<feature type="region of interest" description="Disordered" evidence="7">
    <location>
        <begin position="117"/>
        <end position="161"/>
    </location>
</feature>
<comment type="similarity">
    <text evidence="1 6">Belongs to the bacterial ribosomal protein bS6 family.</text>
</comment>
<protein>
    <recommendedName>
        <fullName evidence="5 6">Small ribosomal subunit protein bS6</fullName>
    </recommendedName>
</protein>
<dbReference type="PANTHER" id="PTHR21011">
    <property type="entry name" value="MITOCHONDRIAL 28S RIBOSOMAL PROTEIN S6"/>
    <property type="match status" value="1"/>
</dbReference>
<dbReference type="GO" id="GO:0006412">
    <property type="term" value="P:translation"/>
    <property type="evidence" value="ECO:0007669"/>
    <property type="project" value="UniProtKB-UniRule"/>
</dbReference>
<evidence type="ECO:0000256" key="2">
    <source>
        <dbReference type="ARBA" id="ARBA00022980"/>
    </source>
</evidence>
<comment type="caution">
    <text evidence="8">The sequence shown here is derived from an EMBL/GenBank/DDBJ whole genome shotgun (WGS) entry which is preliminary data.</text>
</comment>
<keyword evidence="2 6" id="KW-0689">Ribosomal protein</keyword>
<gene>
    <name evidence="6" type="primary">rpsF</name>
    <name evidence="8" type="ORF">CQA66_07430</name>
</gene>
<keyword evidence="3 6" id="KW-0687">Ribonucleoprotein</keyword>
<organism evidence="8 9">
    <name type="scientific">Helicobacter aurati</name>
    <dbReference type="NCBI Taxonomy" id="137778"/>
    <lineage>
        <taxon>Bacteria</taxon>
        <taxon>Pseudomonadati</taxon>
        <taxon>Campylobacterota</taxon>
        <taxon>Epsilonproteobacteria</taxon>
        <taxon>Campylobacterales</taxon>
        <taxon>Helicobacteraceae</taxon>
        <taxon>Helicobacter</taxon>
    </lineage>
</organism>
<dbReference type="InterPro" id="IPR035980">
    <property type="entry name" value="Ribosomal_bS6_sf"/>
</dbReference>
<evidence type="ECO:0000256" key="5">
    <source>
        <dbReference type="ARBA" id="ARBA00035294"/>
    </source>
</evidence>
<dbReference type="InterPro" id="IPR000529">
    <property type="entry name" value="Ribosomal_bS6"/>
</dbReference>
<evidence type="ECO:0000256" key="7">
    <source>
        <dbReference type="SAM" id="MobiDB-lite"/>
    </source>
</evidence>
<feature type="compositionally biased region" description="Basic and acidic residues" evidence="7">
    <location>
        <begin position="117"/>
        <end position="136"/>
    </location>
</feature>
<evidence type="ECO:0000256" key="6">
    <source>
        <dbReference type="HAMAP-Rule" id="MF_00360"/>
    </source>
</evidence>
<feature type="compositionally biased region" description="Basic and acidic residues" evidence="7">
    <location>
        <begin position="152"/>
        <end position="161"/>
    </location>
</feature>
<dbReference type="Proteomes" id="UP000256424">
    <property type="component" value="Unassembled WGS sequence"/>
</dbReference>
<dbReference type="Pfam" id="PF01250">
    <property type="entry name" value="Ribosomal_S6"/>
    <property type="match status" value="1"/>
</dbReference>
<dbReference type="GO" id="GO:0003735">
    <property type="term" value="F:structural constituent of ribosome"/>
    <property type="evidence" value="ECO:0007669"/>
    <property type="project" value="InterPro"/>
</dbReference>
<dbReference type="SUPFAM" id="SSF54995">
    <property type="entry name" value="Ribosomal protein S6"/>
    <property type="match status" value="1"/>
</dbReference>
<dbReference type="OrthoDB" id="9812702at2"/>
<dbReference type="RefSeq" id="WP_104763316.1">
    <property type="nucleotide sequence ID" value="NZ_FZPM01000019.1"/>
</dbReference>
<reference evidence="8 9" key="1">
    <citation type="submission" date="2018-04" db="EMBL/GenBank/DDBJ databases">
        <title>Novel Campyloabacter and Helicobacter Species and Strains.</title>
        <authorList>
            <person name="Mannion A.J."/>
            <person name="Shen Z."/>
            <person name="Fox J.G."/>
        </authorList>
    </citation>
    <scope>NUCLEOTIDE SEQUENCE [LARGE SCALE GENOMIC DNA]</scope>
    <source>
        <strain evidence="8 9">MIT 97-5075</strain>
    </source>
</reference>
<dbReference type="GO" id="GO:0070181">
    <property type="term" value="F:small ribosomal subunit rRNA binding"/>
    <property type="evidence" value="ECO:0007669"/>
    <property type="project" value="TreeGrafter"/>
</dbReference>
<dbReference type="InterPro" id="IPR014717">
    <property type="entry name" value="Transl_elong_EF1B/ribsomal_bS6"/>
</dbReference>
<name>A0A3D8J015_9HELI</name>
<dbReference type="HAMAP" id="MF_00360">
    <property type="entry name" value="Ribosomal_bS6"/>
    <property type="match status" value="1"/>
</dbReference>
<sequence length="161" mass="19231">MSEQQAQERHYETMFIIKPTLVEEEIKAKIDFFKEVITKNNGMIETCLDMGMRTLAYEIKKNYRGYYFVIYFKAQPTLIKELTRLYRINEEILRFIVIYYKTKREQKAWQTLVDRANKKPEKQRTLKRDDVSKESTESSSPQSQLSDSNETDTSKEDTTKQ</sequence>
<dbReference type="NCBIfam" id="TIGR00166">
    <property type="entry name" value="S6"/>
    <property type="match status" value="1"/>
</dbReference>
<keyword evidence="9" id="KW-1185">Reference proteome</keyword>
<evidence type="ECO:0000256" key="1">
    <source>
        <dbReference type="ARBA" id="ARBA00009512"/>
    </source>
</evidence>
<evidence type="ECO:0000256" key="3">
    <source>
        <dbReference type="ARBA" id="ARBA00023274"/>
    </source>
</evidence>
<proteinExistence type="inferred from homology"/>
<dbReference type="AlphaFoldDB" id="A0A3D8J015"/>
<dbReference type="GO" id="GO:0022627">
    <property type="term" value="C:cytosolic small ribosomal subunit"/>
    <property type="evidence" value="ECO:0007669"/>
    <property type="project" value="TreeGrafter"/>
</dbReference>
<comment type="function">
    <text evidence="4 6">Binds together with bS18 to 16S ribosomal RNA.</text>
</comment>
<dbReference type="Gene3D" id="3.30.70.60">
    <property type="match status" value="1"/>
</dbReference>
<evidence type="ECO:0000256" key="4">
    <source>
        <dbReference type="ARBA" id="ARBA00035104"/>
    </source>
</evidence>
<dbReference type="CDD" id="cd00473">
    <property type="entry name" value="bS6"/>
    <property type="match status" value="1"/>
</dbReference>
<evidence type="ECO:0000313" key="8">
    <source>
        <dbReference type="EMBL" id="RDU70838.1"/>
    </source>
</evidence>
<accession>A0A3D8J015</accession>